<name>A0A382SZ05_9ZZZZ</name>
<feature type="region of interest" description="Disordered" evidence="1">
    <location>
        <begin position="27"/>
        <end position="49"/>
    </location>
</feature>
<organism evidence="2">
    <name type="scientific">marine metagenome</name>
    <dbReference type="NCBI Taxonomy" id="408172"/>
    <lineage>
        <taxon>unclassified sequences</taxon>
        <taxon>metagenomes</taxon>
        <taxon>ecological metagenomes</taxon>
    </lineage>
</organism>
<protein>
    <submittedName>
        <fullName evidence="2">Uncharacterized protein</fullName>
    </submittedName>
</protein>
<dbReference type="EMBL" id="UINC01132671">
    <property type="protein sequence ID" value="SVD15124.1"/>
    <property type="molecule type" value="Genomic_DNA"/>
</dbReference>
<proteinExistence type="predicted"/>
<evidence type="ECO:0000313" key="2">
    <source>
        <dbReference type="EMBL" id="SVD15124.1"/>
    </source>
</evidence>
<feature type="non-terminal residue" evidence="2">
    <location>
        <position position="153"/>
    </location>
</feature>
<feature type="non-terminal residue" evidence="2">
    <location>
        <position position="1"/>
    </location>
</feature>
<evidence type="ECO:0000256" key="1">
    <source>
        <dbReference type="SAM" id="MobiDB-lite"/>
    </source>
</evidence>
<sequence>VAAKFKPRGPEYAMQLFELTSVRFFYPGPTKSPPPSTKAGPTKSSNQPPLLRLRDRYIVDTTDLRLYENTGYARYSQTPGAVTLSPARLANGMERIRKVARELANPVGKPNEQLIKNRILLAISEIHPGVKLTDEHQQSLMQAIGKRETATIA</sequence>
<accession>A0A382SZ05</accession>
<gene>
    <name evidence="2" type="ORF">METZ01_LOCUS367978</name>
</gene>
<reference evidence="2" key="1">
    <citation type="submission" date="2018-05" db="EMBL/GenBank/DDBJ databases">
        <authorList>
            <person name="Lanie J.A."/>
            <person name="Ng W.-L."/>
            <person name="Kazmierczak K.M."/>
            <person name="Andrzejewski T.M."/>
            <person name="Davidsen T.M."/>
            <person name="Wayne K.J."/>
            <person name="Tettelin H."/>
            <person name="Glass J.I."/>
            <person name="Rusch D."/>
            <person name="Podicherti R."/>
            <person name="Tsui H.-C.T."/>
            <person name="Winkler M.E."/>
        </authorList>
    </citation>
    <scope>NUCLEOTIDE SEQUENCE</scope>
</reference>
<dbReference type="AlphaFoldDB" id="A0A382SZ05"/>